<sequence length="54" mass="6351">MSQTQMVRWIKGFSNQGKARTVRAPMIYTITDWWYIPRLHTDQARRDGGFPAPL</sequence>
<dbReference type="Proteomes" id="UP001139168">
    <property type="component" value="Unassembled WGS sequence"/>
</dbReference>
<comment type="caution">
    <text evidence="1">The sequence shown here is derived from an EMBL/GenBank/DDBJ whole genome shotgun (WGS) entry which is preliminary data.</text>
</comment>
<gene>
    <name evidence="1" type="ORF">LJ752_04405</name>
</gene>
<accession>A0ABS8GF80</accession>
<dbReference type="Gene3D" id="3.20.20.80">
    <property type="entry name" value="Glycosidases"/>
    <property type="match status" value="1"/>
</dbReference>
<name>A0ABS8GF80_9MICC</name>
<protein>
    <submittedName>
        <fullName evidence="1">Uncharacterized protein</fullName>
    </submittedName>
</protein>
<evidence type="ECO:0000313" key="1">
    <source>
        <dbReference type="EMBL" id="MCC3265291.1"/>
    </source>
</evidence>
<proteinExistence type="predicted"/>
<organism evidence="1 2">
    <name type="scientific">Arthrobacter gengyunqii</name>
    <dbReference type="NCBI Taxonomy" id="2886940"/>
    <lineage>
        <taxon>Bacteria</taxon>
        <taxon>Bacillati</taxon>
        <taxon>Actinomycetota</taxon>
        <taxon>Actinomycetes</taxon>
        <taxon>Micrococcales</taxon>
        <taxon>Micrococcaceae</taxon>
        <taxon>Arthrobacter</taxon>
    </lineage>
</organism>
<evidence type="ECO:0000313" key="2">
    <source>
        <dbReference type="Proteomes" id="UP001139168"/>
    </source>
</evidence>
<reference evidence="1" key="1">
    <citation type="submission" date="2021-10" db="EMBL/GenBank/DDBJ databases">
        <title>Novel species in genus Arthrobacter.</title>
        <authorList>
            <person name="Liu Y."/>
        </authorList>
    </citation>
    <scope>NUCLEOTIDE SEQUENCE</scope>
    <source>
        <strain evidence="1">Zg-Y786</strain>
    </source>
</reference>
<dbReference type="EMBL" id="JAJFZQ010000003">
    <property type="protein sequence ID" value="MCC3265291.1"/>
    <property type="molecule type" value="Genomic_DNA"/>
</dbReference>
<keyword evidence="2" id="KW-1185">Reference proteome</keyword>
<dbReference type="RefSeq" id="WP_227890118.1">
    <property type="nucleotide sequence ID" value="NZ_JAJFZQ010000003.1"/>
</dbReference>